<proteinExistence type="predicted"/>
<evidence type="ECO:0000313" key="2">
    <source>
        <dbReference type="Proteomes" id="UP001732700"/>
    </source>
</evidence>
<keyword evidence="2" id="KW-1185">Reference proteome</keyword>
<name>A0ACD5U0V0_AVESA</name>
<reference evidence="1" key="2">
    <citation type="submission" date="2025-09" db="UniProtKB">
        <authorList>
            <consortium name="EnsemblPlants"/>
        </authorList>
    </citation>
    <scope>IDENTIFICATION</scope>
</reference>
<dbReference type="Proteomes" id="UP001732700">
    <property type="component" value="Chromosome 1D"/>
</dbReference>
<protein>
    <submittedName>
        <fullName evidence="1">Uncharacterized protein</fullName>
    </submittedName>
</protein>
<evidence type="ECO:0000313" key="1">
    <source>
        <dbReference type="EnsemblPlants" id="AVESA.00010b.r2.1DG0160520.1.CDS"/>
    </source>
</evidence>
<accession>A0ACD5U0V0</accession>
<sequence>MMMNKLKPENLEAVDLGSSEEESEESSSSESESEDEEEKGKADTPPAYGYPDDGEWPPFVLISELVYIADRRNATTATVTAAVGSNLKGSIQVTFCPVAPPLLSYLTFHAPDMDQAMLSLRPQILTTETNGGLLLLLVTVCRHPYQSVLSGNREYFVYDPRAAKLDHLPHPGRQHEFRLFTLAIVRKCNQHCRRRTTTTATLLRPFHLVPHGHGQGAACQDHHHDDDCTYVVAAQAVGFGDPQTSHLCMYHSDTRTWSSKPVVLFNSYPKKIFTSKTLTIGGDKGTVAWVDLWQCIIFCDVLDEKPELRLLTLPEPIMPKKAVGHGNPRSVRNVALVGNFIKFADMHVHFDRSSRTARRWKAATWSIRTGSLSPEDWTMDHRVYSALIPPQPSLLDMLKAGAAAIKKKKKKKKKKKAADPTLSTLYVGLPNFSLQDDDATVYFLAKIDYRDSRHTAWVLAIDMKNMTVKEVHPINAKGTLGLAHGYFASRISAYLKPALGLVNTWRRWFGMNLATHYIAMRWVLAYAAITQVKCQHCGDANSEILTRTIHTSPLTSNTEKTRDAVAEIP</sequence>
<organism evidence="1 2">
    <name type="scientific">Avena sativa</name>
    <name type="common">Oat</name>
    <dbReference type="NCBI Taxonomy" id="4498"/>
    <lineage>
        <taxon>Eukaryota</taxon>
        <taxon>Viridiplantae</taxon>
        <taxon>Streptophyta</taxon>
        <taxon>Embryophyta</taxon>
        <taxon>Tracheophyta</taxon>
        <taxon>Spermatophyta</taxon>
        <taxon>Magnoliopsida</taxon>
        <taxon>Liliopsida</taxon>
        <taxon>Poales</taxon>
        <taxon>Poaceae</taxon>
        <taxon>BOP clade</taxon>
        <taxon>Pooideae</taxon>
        <taxon>Poodae</taxon>
        <taxon>Poeae</taxon>
        <taxon>Poeae Chloroplast Group 1 (Aveneae type)</taxon>
        <taxon>Aveninae</taxon>
        <taxon>Avena</taxon>
    </lineage>
</organism>
<dbReference type="EnsemblPlants" id="AVESA.00010b.r2.1DG0160520.1">
    <property type="protein sequence ID" value="AVESA.00010b.r2.1DG0160520.1.CDS"/>
    <property type="gene ID" value="AVESA.00010b.r2.1DG0160520"/>
</dbReference>
<reference evidence="1" key="1">
    <citation type="submission" date="2021-05" db="EMBL/GenBank/DDBJ databases">
        <authorList>
            <person name="Scholz U."/>
            <person name="Mascher M."/>
            <person name="Fiebig A."/>
        </authorList>
    </citation>
    <scope>NUCLEOTIDE SEQUENCE [LARGE SCALE GENOMIC DNA]</scope>
</reference>